<feature type="compositionally biased region" description="Basic and acidic residues" evidence="2">
    <location>
        <begin position="317"/>
        <end position="326"/>
    </location>
</feature>
<accession>A0AAN8EXH0</accession>
<keyword evidence="3" id="KW-0472">Membrane</keyword>
<evidence type="ECO:0000256" key="3">
    <source>
        <dbReference type="SAM" id="Phobius"/>
    </source>
</evidence>
<dbReference type="Proteomes" id="UP001331761">
    <property type="component" value="Unassembled WGS sequence"/>
</dbReference>
<organism evidence="4 5">
    <name type="scientific">Trichostrongylus colubriformis</name>
    <name type="common">Black scour worm</name>
    <dbReference type="NCBI Taxonomy" id="6319"/>
    <lineage>
        <taxon>Eukaryota</taxon>
        <taxon>Metazoa</taxon>
        <taxon>Ecdysozoa</taxon>
        <taxon>Nematoda</taxon>
        <taxon>Chromadorea</taxon>
        <taxon>Rhabditida</taxon>
        <taxon>Rhabditina</taxon>
        <taxon>Rhabditomorpha</taxon>
        <taxon>Strongyloidea</taxon>
        <taxon>Trichostrongylidae</taxon>
        <taxon>Trichostrongylus</taxon>
    </lineage>
</organism>
<sequence length="408" mass="45263">MSDCCCEVSIDVPTWVPAAIAFGISVAVAIAVIIAYVLREMERHRTFYGREDKLSSRDQPAEMKKKEEMDAYVLGRCSEEVLVIKSPQKSPGAQGTTRSGVKLIDLLNREPVILGTRTKRAEALMQQIKDRLEAMTERSFIVYGHLAESKWLVKGLENLEDNVEETNLQLRLNIDALGLKIMAYKMQAVSADKAAMMSMRARTSEALRPEPTQATPGSRWIARRGLTPEQDGTPNLETPLPQSRKKSAELIEQDRRNKELLRDAAKNLRQAMQSPTVDGGYSFSSPAGPHSVDKISGTRKSLIATSKGAMKRSFKTRGKEAKERHYMPKGLAEATPTKKSSDLKTTSPDSPGTIMKGLMIPAPSDQPEHSERKQGDGKPESKPRSLVKKTQMSAEPDYKTRKPKSLNL</sequence>
<evidence type="ECO:0000313" key="5">
    <source>
        <dbReference type="Proteomes" id="UP001331761"/>
    </source>
</evidence>
<keyword evidence="5" id="KW-1185">Reference proteome</keyword>
<evidence type="ECO:0000256" key="2">
    <source>
        <dbReference type="SAM" id="MobiDB-lite"/>
    </source>
</evidence>
<protein>
    <submittedName>
        <fullName evidence="4">Uncharacterized protein</fullName>
    </submittedName>
</protein>
<keyword evidence="3" id="KW-1133">Transmembrane helix</keyword>
<dbReference type="EMBL" id="WIXE01024777">
    <property type="protein sequence ID" value="KAK5965289.1"/>
    <property type="molecule type" value="Genomic_DNA"/>
</dbReference>
<reference evidence="4 5" key="1">
    <citation type="submission" date="2019-10" db="EMBL/GenBank/DDBJ databases">
        <title>Assembly and Annotation for the nematode Trichostrongylus colubriformis.</title>
        <authorList>
            <person name="Martin J."/>
        </authorList>
    </citation>
    <scope>NUCLEOTIDE SEQUENCE [LARGE SCALE GENOMIC DNA]</scope>
    <source>
        <strain evidence="4">G859</strain>
        <tissue evidence="4">Whole worm</tissue>
    </source>
</reference>
<feature type="coiled-coil region" evidence="1">
    <location>
        <begin position="118"/>
        <end position="176"/>
    </location>
</feature>
<proteinExistence type="predicted"/>
<feature type="region of interest" description="Disordered" evidence="2">
    <location>
        <begin position="223"/>
        <end position="248"/>
    </location>
</feature>
<evidence type="ECO:0000256" key="1">
    <source>
        <dbReference type="SAM" id="Coils"/>
    </source>
</evidence>
<keyword evidence="1" id="KW-0175">Coiled coil</keyword>
<feature type="transmembrane region" description="Helical" evidence="3">
    <location>
        <begin position="18"/>
        <end position="38"/>
    </location>
</feature>
<evidence type="ECO:0000313" key="4">
    <source>
        <dbReference type="EMBL" id="KAK5965289.1"/>
    </source>
</evidence>
<feature type="region of interest" description="Disordered" evidence="2">
    <location>
        <begin position="272"/>
        <end position="408"/>
    </location>
</feature>
<dbReference type="AlphaFoldDB" id="A0AAN8EXH0"/>
<gene>
    <name evidence="4" type="ORF">GCK32_002029</name>
</gene>
<name>A0AAN8EXH0_TRICO</name>
<keyword evidence="3" id="KW-0812">Transmembrane</keyword>
<comment type="caution">
    <text evidence="4">The sequence shown here is derived from an EMBL/GenBank/DDBJ whole genome shotgun (WGS) entry which is preliminary data.</text>
</comment>
<feature type="compositionally biased region" description="Basic and acidic residues" evidence="2">
    <location>
        <begin position="366"/>
        <end position="383"/>
    </location>
</feature>